<name>A0AAV5M320_9ROSI</name>
<dbReference type="Proteomes" id="UP001054252">
    <property type="component" value="Unassembled WGS sequence"/>
</dbReference>
<dbReference type="EMBL" id="BPVZ01000165">
    <property type="protein sequence ID" value="GKV43072.1"/>
    <property type="molecule type" value="Genomic_DNA"/>
</dbReference>
<proteinExistence type="predicted"/>
<dbReference type="AlphaFoldDB" id="A0AAV5M320"/>
<reference evidence="1 2" key="1">
    <citation type="journal article" date="2021" name="Commun. Biol.">
        <title>The genome of Shorea leprosula (Dipterocarpaceae) highlights the ecological relevance of drought in aseasonal tropical rainforests.</title>
        <authorList>
            <person name="Ng K.K.S."/>
            <person name="Kobayashi M.J."/>
            <person name="Fawcett J.A."/>
            <person name="Hatakeyama M."/>
            <person name="Paape T."/>
            <person name="Ng C.H."/>
            <person name="Ang C.C."/>
            <person name="Tnah L.H."/>
            <person name="Lee C.T."/>
            <person name="Nishiyama T."/>
            <person name="Sese J."/>
            <person name="O'Brien M.J."/>
            <person name="Copetti D."/>
            <person name="Mohd Noor M.I."/>
            <person name="Ong R.C."/>
            <person name="Putra M."/>
            <person name="Sireger I.Z."/>
            <person name="Indrioko S."/>
            <person name="Kosugi Y."/>
            <person name="Izuno A."/>
            <person name="Isagi Y."/>
            <person name="Lee S.L."/>
            <person name="Shimizu K.K."/>
        </authorList>
    </citation>
    <scope>NUCLEOTIDE SEQUENCE [LARGE SCALE GENOMIC DNA]</scope>
    <source>
        <strain evidence="1">214</strain>
    </source>
</reference>
<sequence>MNWISSEPCAFVGPIHECTASVVSRIRVLGCDKMLAPPQVLAIFAFRASILGGIVSLTHNFLVLSHHHLLETLNTCCCKPTRRGTKTKDVGKLRGVMS</sequence>
<accession>A0AAV5M320</accession>
<comment type="caution">
    <text evidence="1">The sequence shown here is derived from an EMBL/GenBank/DDBJ whole genome shotgun (WGS) entry which is preliminary data.</text>
</comment>
<gene>
    <name evidence="1" type="ORF">SLEP1_g50412</name>
</gene>
<evidence type="ECO:0000313" key="1">
    <source>
        <dbReference type="EMBL" id="GKV43072.1"/>
    </source>
</evidence>
<evidence type="ECO:0000313" key="2">
    <source>
        <dbReference type="Proteomes" id="UP001054252"/>
    </source>
</evidence>
<organism evidence="1 2">
    <name type="scientific">Rubroshorea leprosula</name>
    <dbReference type="NCBI Taxonomy" id="152421"/>
    <lineage>
        <taxon>Eukaryota</taxon>
        <taxon>Viridiplantae</taxon>
        <taxon>Streptophyta</taxon>
        <taxon>Embryophyta</taxon>
        <taxon>Tracheophyta</taxon>
        <taxon>Spermatophyta</taxon>
        <taxon>Magnoliopsida</taxon>
        <taxon>eudicotyledons</taxon>
        <taxon>Gunneridae</taxon>
        <taxon>Pentapetalae</taxon>
        <taxon>rosids</taxon>
        <taxon>malvids</taxon>
        <taxon>Malvales</taxon>
        <taxon>Dipterocarpaceae</taxon>
        <taxon>Rubroshorea</taxon>
    </lineage>
</organism>
<protein>
    <submittedName>
        <fullName evidence="1">Uncharacterized protein</fullName>
    </submittedName>
</protein>
<keyword evidence="2" id="KW-1185">Reference proteome</keyword>